<proteinExistence type="predicted"/>
<dbReference type="GeneID" id="89924361"/>
<reference evidence="1 2" key="1">
    <citation type="submission" date="2023-08" db="EMBL/GenBank/DDBJ databases">
        <title>Black Yeasts Isolated from many extreme environments.</title>
        <authorList>
            <person name="Coleine C."/>
            <person name="Stajich J.E."/>
            <person name="Selbmann L."/>
        </authorList>
    </citation>
    <scope>NUCLEOTIDE SEQUENCE [LARGE SCALE GENOMIC DNA]</scope>
    <source>
        <strain evidence="1 2">CCFEE 5935</strain>
    </source>
</reference>
<gene>
    <name evidence="1" type="ORF">LTR77_003014</name>
</gene>
<evidence type="ECO:0000313" key="2">
    <source>
        <dbReference type="Proteomes" id="UP001337655"/>
    </source>
</evidence>
<organism evidence="1 2">
    <name type="scientific">Saxophila tyrrhenica</name>
    <dbReference type="NCBI Taxonomy" id="1690608"/>
    <lineage>
        <taxon>Eukaryota</taxon>
        <taxon>Fungi</taxon>
        <taxon>Dikarya</taxon>
        <taxon>Ascomycota</taxon>
        <taxon>Pezizomycotina</taxon>
        <taxon>Dothideomycetes</taxon>
        <taxon>Dothideomycetidae</taxon>
        <taxon>Mycosphaerellales</taxon>
        <taxon>Extremaceae</taxon>
        <taxon>Saxophila</taxon>
    </lineage>
</organism>
<dbReference type="AlphaFoldDB" id="A0AAV9PKQ2"/>
<dbReference type="RefSeq" id="XP_064661611.1">
    <property type="nucleotide sequence ID" value="XM_064800272.1"/>
</dbReference>
<evidence type="ECO:0000313" key="1">
    <source>
        <dbReference type="EMBL" id="KAK5172893.1"/>
    </source>
</evidence>
<comment type="caution">
    <text evidence="1">The sequence shown here is derived from an EMBL/GenBank/DDBJ whole genome shotgun (WGS) entry which is preliminary data.</text>
</comment>
<dbReference type="EMBL" id="JAVRRT010000004">
    <property type="protein sequence ID" value="KAK5172893.1"/>
    <property type="molecule type" value="Genomic_DNA"/>
</dbReference>
<name>A0AAV9PKQ2_9PEZI</name>
<sequence>MCHDASLPDIDRIERIREYATLFPEDDLGYDDWTADQAVDGENRTVNAIDPDWTWSEQHRLRDMRLFSNYDDLFTRRDFSKRGDRPVQDVSTVGEQGEDKLGLDCRAWMHEWLLMCVSRPGTEADNVIPKQYTKEFRTIMLAHMPARLTLDTWIARQGLETLACLVHGDADRSDEFREWQPSDANGAYQTIYTPDGRATFVTPWMGAGAPGRLIWAPPGGIHENRISALLVRRIGVRHHLRTMELGLIALGRRVARAIAWRLVNKYVHPMTRAVRRPILTRAQVGGAVREILGEEWFELPFDTEDDLYNWDIDEVMTADPRLDLGNVFIDGGEVTVNVDAAGGEVIVDDSDESDEY</sequence>
<protein>
    <submittedName>
        <fullName evidence="1">Uncharacterized protein</fullName>
    </submittedName>
</protein>
<dbReference type="Proteomes" id="UP001337655">
    <property type="component" value="Unassembled WGS sequence"/>
</dbReference>
<keyword evidence="2" id="KW-1185">Reference proteome</keyword>
<accession>A0AAV9PKQ2</accession>